<evidence type="ECO:0000256" key="10">
    <source>
        <dbReference type="RuleBase" id="RU363035"/>
    </source>
</evidence>
<dbReference type="NCBIfam" id="TIGR00396">
    <property type="entry name" value="leuS_bact"/>
    <property type="match status" value="1"/>
</dbReference>
<evidence type="ECO:0000313" key="14">
    <source>
        <dbReference type="EMBL" id="SDZ27850.1"/>
    </source>
</evidence>
<sequence>MKEYNPKSIEKKWQDIWDEKETFYASEDKSKPKFYALIEFPYPSGQGLHVGHPRPYTALDVVARKRRMEGYNVLYPMGWDAFGLPTENYAIQNKIHPAIVTEKNVARFKEQLKSLGLSFDWSREINTTDPEYFKWTQWIFLKLFEKGLAYKKEASINWCNSCKVGLANEEVVNGGCERCGGEVVRKTKNQWMLKITEYAERLINDLDLVDYIERVKIQQKNWIGRSEGMEVDFNITGDKKVTVYTTRPDTLFGATYMVISPEHPLIDELKDKINNFDEIEEYREYAHKKSDFERTELNKEKTGVQIDGINAINPVNKKEIPIWISDYVLMSYGTGAIMAVPGHDTRDWEFATKFGLPIVEVVAGGNIKESAFTDIEDGVIVNSDFINGLPVKEAKEKISDWIEEKGIGHRKTNYKLKDWVFSRQRYWGEPIPLVYCEKCGWVPVPEEQLPVLLPEVESYEPTDTGESPLANIREWVETTCPKCGGYAERETDTMPQWAGSSWYFLRYTDPHNDKELASKENLDYWLPIDWYNGGMEHTTLHLLYSRFWHKFLYDYGVVHCPEPYGKRTSHGMILGENNEKMSKSRGNVVNPDEIVDEFGADTLRLYEMFIGDFEKSVPWSQNGVRGCRRFLDRVWRLQELLVDGEQYSKELETSMHKTIKKVSEDFETLKFNTAVAALMSLLNEFNDAGKVNKEEFKTFLILLNPVAPHITEEIWAANGFSGMLNEQSWPVWDEDKTIDDVIEIAVQINGKVRGTMLIPSDATQEVAKAKFAEDEKLYSLIEGKTIVKEIYVPGRIFNIVVK</sequence>
<dbReference type="STRING" id="415015.SAMN05660462_02500"/>
<dbReference type="Pfam" id="PF00133">
    <property type="entry name" value="tRNA-synt_1"/>
    <property type="match status" value="2"/>
</dbReference>
<feature type="domain" description="Aminoacyl-tRNA synthetase class Ia" evidence="11">
    <location>
        <begin position="416"/>
        <end position="607"/>
    </location>
</feature>
<dbReference type="GO" id="GO:0006429">
    <property type="term" value="P:leucyl-tRNA aminoacylation"/>
    <property type="evidence" value="ECO:0007669"/>
    <property type="project" value="UniProtKB-UniRule"/>
</dbReference>
<comment type="subcellular location">
    <subcellularLocation>
        <location evidence="9">Cytoplasm</location>
    </subcellularLocation>
</comment>
<evidence type="ECO:0000256" key="4">
    <source>
        <dbReference type="ARBA" id="ARBA00022741"/>
    </source>
</evidence>
<feature type="binding site" evidence="9">
    <location>
        <position position="583"/>
    </location>
    <ligand>
        <name>ATP</name>
        <dbReference type="ChEBI" id="CHEBI:30616"/>
    </ligand>
</feature>
<evidence type="ECO:0000256" key="7">
    <source>
        <dbReference type="ARBA" id="ARBA00023146"/>
    </source>
</evidence>
<dbReference type="Pfam" id="PF13603">
    <property type="entry name" value="tRNA-synt_1_2"/>
    <property type="match status" value="1"/>
</dbReference>
<comment type="similarity">
    <text evidence="1 9 10">Belongs to the class-I aminoacyl-tRNA synthetase family.</text>
</comment>
<dbReference type="InterPro" id="IPR014729">
    <property type="entry name" value="Rossmann-like_a/b/a_fold"/>
</dbReference>
<feature type="short sequence motif" description="'KMSKS' region" evidence="9">
    <location>
        <begin position="580"/>
        <end position="584"/>
    </location>
</feature>
<dbReference type="InterPro" id="IPR009008">
    <property type="entry name" value="Val/Leu/Ile-tRNA-synth_edit"/>
</dbReference>
<dbReference type="HAMAP" id="MF_00049_B">
    <property type="entry name" value="Leu_tRNA_synth_B"/>
    <property type="match status" value="1"/>
</dbReference>
<dbReference type="InterPro" id="IPR009080">
    <property type="entry name" value="tRNAsynth_Ia_anticodon-bd"/>
</dbReference>
<dbReference type="EC" id="6.1.1.4" evidence="9"/>
<keyword evidence="7 9" id="KW-0030">Aminoacyl-tRNA synthetase</keyword>
<dbReference type="CDD" id="cd00812">
    <property type="entry name" value="LeuRS_core"/>
    <property type="match status" value="1"/>
</dbReference>
<dbReference type="CDD" id="cd07958">
    <property type="entry name" value="Anticodon_Ia_Leu_BEm"/>
    <property type="match status" value="1"/>
</dbReference>
<evidence type="ECO:0000313" key="15">
    <source>
        <dbReference type="Proteomes" id="UP000198625"/>
    </source>
</evidence>
<dbReference type="Proteomes" id="UP000198625">
    <property type="component" value="Unassembled WGS sequence"/>
</dbReference>
<dbReference type="OrthoDB" id="9810365at2"/>
<dbReference type="RefSeq" id="WP_091731849.1">
    <property type="nucleotide sequence ID" value="NZ_FNQE01000030.1"/>
</dbReference>
<keyword evidence="2 9" id="KW-0963">Cytoplasm</keyword>
<dbReference type="EMBL" id="FNQE01000030">
    <property type="protein sequence ID" value="SDZ27850.1"/>
    <property type="molecule type" value="Genomic_DNA"/>
</dbReference>
<feature type="domain" description="Methionyl/Valyl/Leucyl/Isoleucyl-tRNA synthetase anticodon-binding" evidence="12">
    <location>
        <begin position="649"/>
        <end position="766"/>
    </location>
</feature>
<evidence type="ECO:0000256" key="5">
    <source>
        <dbReference type="ARBA" id="ARBA00022840"/>
    </source>
</evidence>
<organism evidence="14 15">
    <name type="scientific">Proteiniborus ethanoligenes</name>
    <dbReference type="NCBI Taxonomy" id="415015"/>
    <lineage>
        <taxon>Bacteria</taxon>
        <taxon>Bacillati</taxon>
        <taxon>Bacillota</taxon>
        <taxon>Clostridia</taxon>
        <taxon>Eubacteriales</taxon>
        <taxon>Proteiniborus</taxon>
    </lineage>
</organism>
<evidence type="ECO:0000256" key="3">
    <source>
        <dbReference type="ARBA" id="ARBA00022598"/>
    </source>
</evidence>
<dbReference type="GO" id="GO:0005829">
    <property type="term" value="C:cytosol"/>
    <property type="evidence" value="ECO:0007669"/>
    <property type="project" value="TreeGrafter"/>
</dbReference>
<dbReference type="SUPFAM" id="SSF50677">
    <property type="entry name" value="ValRS/IleRS/LeuRS editing domain"/>
    <property type="match status" value="1"/>
</dbReference>
<dbReference type="GO" id="GO:0002161">
    <property type="term" value="F:aminoacyl-tRNA deacylase activity"/>
    <property type="evidence" value="ECO:0007669"/>
    <property type="project" value="InterPro"/>
</dbReference>
<dbReference type="SUPFAM" id="SSF47323">
    <property type="entry name" value="Anticodon-binding domain of a subclass of class I aminoacyl-tRNA synthetases"/>
    <property type="match status" value="1"/>
</dbReference>
<evidence type="ECO:0000256" key="2">
    <source>
        <dbReference type="ARBA" id="ARBA00022490"/>
    </source>
</evidence>
<gene>
    <name evidence="9" type="primary">leuS</name>
    <name evidence="14" type="ORF">SAMN05660462_02500</name>
</gene>
<evidence type="ECO:0000259" key="12">
    <source>
        <dbReference type="Pfam" id="PF08264"/>
    </source>
</evidence>
<reference evidence="14 15" key="1">
    <citation type="submission" date="2016-10" db="EMBL/GenBank/DDBJ databases">
        <authorList>
            <person name="de Groot N.N."/>
        </authorList>
    </citation>
    <scope>NUCLEOTIDE SEQUENCE [LARGE SCALE GENOMIC DNA]</scope>
    <source>
        <strain evidence="14 15">DSM 21650</strain>
    </source>
</reference>
<feature type="domain" description="Aminoacyl-tRNA synthetase class Ia" evidence="11">
    <location>
        <begin position="12"/>
        <end position="215"/>
    </location>
</feature>
<evidence type="ECO:0000256" key="6">
    <source>
        <dbReference type="ARBA" id="ARBA00022917"/>
    </source>
</evidence>
<dbReference type="PRINTS" id="PR00985">
    <property type="entry name" value="TRNASYNTHLEU"/>
</dbReference>
<keyword evidence="15" id="KW-1185">Reference proteome</keyword>
<dbReference type="FunFam" id="3.40.50.620:FF:000056">
    <property type="entry name" value="Leucine--tRNA ligase"/>
    <property type="match status" value="1"/>
</dbReference>
<proteinExistence type="inferred from homology"/>
<dbReference type="Gene3D" id="3.10.20.590">
    <property type="match status" value="1"/>
</dbReference>
<evidence type="ECO:0000259" key="13">
    <source>
        <dbReference type="Pfam" id="PF13603"/>
    </source>
</evidence>
<feature type="domain" description="Leucyl-tRNA synthetase editing" evidence="13">
    <location>
        <begin position="220"/>
        <end position="402"/>
    </location>
</feature>
<dbReference type="GO" id="GO:0005524">
    <property type="term" value="F:ATP binding"/>
    <property type="evidence" value="ECO:0007669"/>
    <property type="project" value="UniProtKB-UniRule"/>
</dbReference>
<dbReference type="PANTHER" id="PTHR43740:SF2">
    <property type="entry name" value="LEUCINE--TRNA LIGASE, MITOCHONDRIAL"/>
    <property type="match status" value="1"/>
</dbReference>
<dbReference type="InterPro" id="IPR002300">
    <property type="entry name" value="aa-tRNA-synth_Ia"/>
</dbReference>
<dbReference type="InterPro" id="IPR013155">
    <property type="entry name" value="M/V/L/I-tRNA-synth_anticd-bd"/>
</dbReference>
<dbReference type="PROSITE" id="PS00178">
    <property type="entry name" value="AA_TRNA_LIGASE_I"/>
    <property type="match status" value="1"/>
</dbReference>
<dbReference type="FunFam" id="3.40.50.620:FF:000077">
    <property type="entry name" value="Leucine--tRNA ligase"/>
    <property type="match status" value="1"/>
</dbReference>
<keyword evidence="4 9" id="KW-0547">Nucleotide-binding</keyword>
<protein>
    <recommendedName>
        <fullName evidence="9">Leucine--tRNA ligase</fullName>
        <ecNumber evidence="9">6.1.1.4</ecNumber>
    </recommendedName>
    <alternativeName>
        <fullName evidence="9">Leucyl-tRNA synthetase</fullName>
        <shortName evidence="9">LeuRS</shortName>
    </alternativeName>
</protein>
<comment type="catalytic activity">
    <reaction evidence="8 9">
        <text>tRNA(Leu) + L-leucine + ATP = L-leucyl-tRNA(Leu) + AMP + diphosphate</text>
        <dbReference type="Rhea" id="RHEA:11688"/>
        <dbReference type="Rhea" id="RHEA-COMP:9613"/>
        <dbReference type="Rhea" id="RHEA-COMP:9622"/>
        <dbReference type="ChEBI" id="CHEBI:30616"/>
        <dbReference type="ChEBI" id="CHEBI:33019"/>
        <dbReference type="ChEBI" id="CHEBI:57427"/>
        <dbReference type="ChEBI" id="CHEBI:78442"/>
        <dbReference type="ChEBI" id="CHEBI:78494"/>
        <dbReference type="ChEBI" id="CHEBI:456215"/>
        <dbReference type="EC" id="6.1.1.4"/>
    </reaction>
</comment>
<accession>A0A1H3RQE7</accession>
<comment type="caution">
    <text evidence="9">Lacks conserved residue(s) required for the propagation of feature annotation.</text>
</comment>
<dbReference type="Gene3D" id="3.40.50.620">
    <property type="entry name" value="HUPs"/>
    <property type="match status" value="2"/>
</dbReference>
<keyword evidence="6 9" id="KW-0648">Protein biosynthesis</keyword>
<dbReference type="AlphaFoldDB" id="A0A1H3RQE7"/>
<evidence type="ECO:0000256" key="8">
    <source>
        <dbReference type="ARBA" id="ARBA00047469"/>
    </source>
</evidence>
<evidence type="ECO:0000259" key="11">
    <source>
        <dbReference type="Pfam" id="PF00133"/>
    </source>
</evidence>
<keyword evidence="3 9" id="KW-0436">Ligase</keyword>
<dbReference type="InterPro" id="IPR025709">
    <property type="entry name" value="Leu_tRNA-synth_edit"/>
</dbReference>
<evidence type="ECO:0000256" key="9">
    <source>
        <dbReference type="HAMAP-Rule" id="MF_00049"/>
    </source>
</evidence>
<dbReference type="InterPro" id="IPR002302">
    <property type="entry name" value="Leu-tRNA-ligase"/>
</dbReference>
<dbReference type="FunFam" id="1.10.730.10:FF:000002">
    <property type="entry name" value="Leucine--tRNA ligase"/>
    <property type="match status" value="1"/>
</dbReference>
<dbReference type="PANTHER" id="PTHR43740">
    <property type="entry name" value="LEUCYL-TRNA SYNTHETASE"/>
    <property type="match status" value="1"/>
</dbReference>
<evidence type="ECO:0000256" key="1">
    <source>
        <dbReference type="ARBA" id="ARBA00005594"/>
    </source>
</evidence>
<dbReference type="SUPFAM" id="SSF52374">
    <property type="entry name" value="Nucleotidylyl transferase"/>
    <property type="match status" value="1"/>
</dbReference>
<name>A0A1H3RQE7_9FIRM</name>
<dbReference type="Pfam" id="PF08264">
    <property type="entry name" value="Anticodon_1"/>
    <property type="match status" value="1"/>
</dbReference>
<dbReference type="GO" id="GO:0004823">
    <property type="term" value="F:leucine-tRNA ligase activity"/>
    <property type="evidence" value="ECO:0007669"/>
    <property type="project" value="UniProtKB-UniRule"/>
</dbReference>
<dbReference type="Gene3D" id="1.10.730.10">
    <property type="entry name" value="Isoleucyl-tRNA Synthetase, Domain 1"/>
    <property type="match status" value="1"/>
</dbReference>
<keyword evidence="5 9" id="KW-0067">ATP-binding</keyword>
<dbReference type="InterPro" id="IPR001412">
    <property type="entry name" value="aa-tRNA-synth_I_CS"/>
</dbReference>